<feature type="transmembrane region" description="Helical" evidence="1">
    <location>
        <begin position="141"/>
        <end position="164"/>
    </location>
</feature>
<gene>
    <name evidence="2" type="ORF">PFISCL1PPCAC_15840</name>
</gene>
<evidence type="ECO:0000313" key="2">
    <source>
        <dbReference type="EMBL" id="GMT24543.1"/>
    </source>
</evidence>
<sequence>IPKTSPIQNEFSDAVHSHVDNRRALHRTLPEGTVRGLAQSKIECILLVRDGKENCNFHSQAVFDFFFVPYFIFNSNSMTWPSLYPFLLWTNGIRTFYPPFAYIYVFYLLYGQCYGVFLISLHRFLSIMRPHSNVIQFFDTLPRLIIFAAHVMSPLAGTSVHFFFQTPTRFVYRNATNTLQRYTETVDVSVNSAIATVTTTAVTFFGVFFYSLMFVRLRGMRSHESSRIKRRELPLIASSFFLFLFMCLLTAYFILLYLFSSVGMLSSVFELRSFYPLIECLFCYSTPWLLMLTSSETRKRVLGSRLDSLLGSTLWNRFPASPGVAHTQQTIATIDQR</sequence>
<keyword evidence="1" id="KW-1133">Transmembrane helix</keyword>
<protein>
    <recommendedName>
        <fullName evidence="4">G protein-coupled receptor</fullName>
    </recommendedName>
</protein>
<dbReference type="AlphaFoldDB" id="A0AAV5VYR4"/>
<organism evidence="2 3">
    <name type="scientific">Pristionchus fissidentatus</name>
    <dbReference type="NCBI Taxonomy" id="1538716"/>
    <lineage>
        <taxon>Eukaryota</taxon>
        <taxon>Metazoa</taxon>
        <taxon>Ecdysozoa</taxon>
        <taxon>Nematoda</taxon>
        <taxon>Chromadorea</taxon>
        <taxon>Rhabditida</taxon>
        <taxon>Rhabditina</taxon>
        <taxon>Diplogasteromorpha</taxon>
        <taxon>Diplogasteroidea</taxon>
        <taxon>Neodiplogasteridae</taxon>
        <taxon>Pristionchus</taxon>
    </lineage>
</organism>
<dbReference type="PANTHER" id="PTHR31627:SF42">
    <property type="entry name" value="G_PROTEIN_RECEP_F1_2 DOMAIN-CONTAINING PROTEIN-RELATED"/>
    <property type="match status" value="1"/>
</dbReference>
<feature type="transmembrane region" description="Helical" evidence="1">
    <location>
        <begin position="235"/>
        <end position="259"/>
    </location>
</feature>
<evidence type="ECO:0008006" key="4">
    <source>
        <dbReference type="Google" id="ProtNLM"/>
    </source>
</evidence>
<reference evidence="2" key="1">
    <citation type="submission" date="2023-10" db="EMBL/GenBank/DDBJ databases">
        <title>Genome assembly of Pristionchus species.</title>
        <authorList>
            <person name="Yoshida K."/>
            <person name="Sommer R.J."/>
        </authorList>
    </citation>
    <scope>NUCLEOTIDE SEQUENCE</scope>
    <source>
        <strain evidence="2">RS5133</strain>
    </source>
</reference>
<feature type="transmembrane region" description="Helical" evidence="1">
    <location>
        <begin position="193"/>
        <end position="215"/>
    </location>
</feature>
<dbReference type="Pfam" id="PF10323">
    <property type="entry name" value="7TM_GPCR_Srv"/>
    <property type="match status" value="1"/>
</dbReference>
<dbReference type="PANTHER" id="PTHR31627">
    <property type="entry name" value="SERPENTINE RECEPTOR CLASS GAMMA-RELATED"/>
    <property type="match status" value="1"/>
</dbReference>
<feature type="transmembrane region" description="Helical" evidence="1">
    <location>
        <begin position="61"/>
        <end position="80"/>
    </location>
</feature>
<comment type="caution">
    <text evidence="2">The sequence shown here is derived from an EMBL/GenBank/DDBJ whole genome shotgun (WGS) entry which is preliminary data.</text>
</comment>
<feature type="transmembrane region" description="Helical" evidence="1">
    <location>
        <begin position="274"/>
        <end position="292"/>
    </location>
</feature>
<accession>A0AAV5VYR4</accession>
<feature type="non-terminal residue" evidence="2">
    <location>
        <position position="337"/>
    </location>
</feature>
<keyword evidence="3" id="KW-1185">Reference proteome</keyword>
<feature type="non-terminal residue" evidence="2">
    <location>
        <position position="1"/>
    </location>
</feature>
<dbReference type="Proteomes" id="UP001432322">
    <property type="component" value="Unassembled WGS sequence"/>
</dbReference>
<keyword evidence="1" id="KW-0812">Transmembrane</keyword>
<keyword evidence="1" id="KW-0472">Membrane</keyword>
<dbReference type="InterPro" id="IPR051119">
    <property type="entry name" value="Nematode_SR-like"/>
</dbReference>
<proteinExistence type="predicted"/>
<dbReference type="EMBL" id="BTSY01000004">
    <property type="protein sequence ID" value="GMT24543.1"/>
    <property type="molecule type" value="Genomic_DNA"/>
</dbReference>
<dbReference type="InterPro" id="IPR019426">
    <property type="entry name" value="7TM_GPCR_serpentine_rcpt_Srv"/>
</dbReference>
<evidence type="ECO:0000256" key="1">
    <source>
        <dbReference type="SAM" id="Phobius"/>
    </source>
</evidence>
<dbReference type="Gene3D" id="1.20.1070.10">
    <property type="entry name" value="Rhodopsin 7-helix transmembrane proteins"/>
    <property type="match status" value="1"/>
</dbReference>
<feature type="transmembrane region" description="Helical" evidence="1">
    <location>
        <begin position="100"/>
        <end position="121"/>
    </location>
</feature>
<name>A0AAV5VYR4_9BILA</name>
<evidence type="ECO:0000313" key="3">
    <source>
        <dbReference type="Proteomes" id="UP001432322"/>
    </source>
</evidence>